<evidence type="ECO:0000313" key="2">
    <source>
        <dbReference type="Proteomes" id="UP000735302"/>
    </source>
</evidence>
<gene>
    <name evidence="1" type="ORF">PoB_006489800</name>
</gene>
<evidence type="ECO:0000313" key="1">
    <source>
        <dbReference type="EMBL" id="GFO38393.1"/>
    </source>
</evidence>
<keyword evidence="2" id="KW-1185">Reference proteome</keyword>
<dbReference type="AlphaFoldDB" id="A0AAV4D2Y6"/>
<sequence length="84" mass="9123">MTTTAMLHLEIVGSSPRPSGLPKFEYLEKPPATPPTPQAQLIRLPSSLNTARMSGRPQCPGAYRSSQQKCRRAVSIDCDEILAA</sequence>
<protein>
    <submittedName>
        <fullName evidence="1">Uncharacterized protein</fullName>
    </submittedName>
</protein>
<accession>A0AAV4D2Y6</accession>
<reference evidence="1 2" key="1">
    <citation type="journal article" date="2021" name="Elife">
        <title>Chloroplast acquisition without the gene transfer in kleptoplastic sea slugs, Plakobranchus ocellatus.</title>
        <authorList>
            <person name="Maeda T."/>
            <person name="Takahashi S."/>
            <person name="Yoshida T."/>
            <person name="Shimamura S."/>
            <person name="Takaki Y."/>
            <person name="Nagai Y."/>
            <person name="Toyoda A."/>
            <person name="Suzuki Y."/>
            <person name="Arimoto A."/>
            <person name="Ishii H."/>
            <person name="Satoh N."/>
            <person name="Nishiyama T."/>
            <person name="Hasebe M."/>
            <person name="Maruyama T."/>
            <person name="Minagawa J."/>
            <person name="Obokata J."/>
            <person name="Shigenobu S."/>
        </authorList>
    </citation>
    <scope>NUCLEOTIDE SEQUENCE [LARGE SCALE GENOMIC DNA]</scope>
</reference>
<dbReference type="Proteomes" id="UP000735302">
    <property type="component" value="Unassembled WGS sequence"/>
</dbReference>
<name>A0AAV4D2Y6_9GAST</name>
<organism evidence="1 2">
    <name type="scientific">Plakobranchus ocellatus</name>
    <dbReference type="NCBI Taxonomy" id="259542"/>
    <lineage>
        <taxon>Eukaryota</taxon>
        <taxon>Metazoa</taxon>
        <taxon>Spiralia</taxon>
        <taxon>Lophotrochozoa</taxon>
        <taxon>Mollusca</taxon>
        <taxon>Gastropoda</taxon>
        <taxon>Heterobranchia</taxon>
        <taxon>Euthyneura</taxon>
        <taxon>Panpulmonata</taxon>
        <taxon>Sacoglossa</taxon>
        <taxon>Placobranchoidea</taxon>
        <taxon>Plakobranchidae</taxon>
        <taxon>Plakobranchus</taxon>
    </lineage>
</organism>
<proteinExistence type="predicted"/>
<comment type="caution">
    <text evidence="1">The sequence shown here is derived from an EMBL/GenBank/DDBJ whole genome shotgun (WGS) entry which is preliminary data.</text>
</comment>
<dbReference type="EMBL" id="BLXT01007309">
    <property type="protein sequence ID" value="GFO38393.1"/>
    <property type="molecule type" value="Genomic_DNA"/>
</dbReference>